<feature type="domain" description="RNA 2-O ribose methyltransferase substrate binding" evidence="4">
    <location>
        <begin position="32"/>
        <end position="104"/>
    </location>
</feature>
<dbReference type="GO" id="GO:0003723">
    <property type="term" value="F:RNA binding"/>
    <property type="evidence" value="ECO:0007669"/>
    <property type="project" value="InterPro"/>
</dbReference>
<evidence type="ECO:0000256" key="3">
    <source>
        <dbReference type="ARBA" id="ARBA00022679"/>
    </source>
</evidence>
<evidence type="ECO:0000256" key="2">
    <source>
        <dbReference type="ARBA" id="ARBA00022603"/>
    </source>
</evidence>
<reference evidence="5 6" key="1">
    <citation type="submission" date="2020-10" db="EMBL/GenBank/DDBJ databases">
        <title>Trueperella pecoris sp. nov. isolated from bovine and porcine specimens.</title>
        <authorList>
            <person name="Schoenecker L."/>
            <person name="Schnydrig P."/>
            <person name="Brodard I."/>
            <person name="Thomann A."/>
            <person name="Hemphill A."/>
            <person name="Rodriguez-Campos S."/>
            <person name="Perreten V."/>
            <person name="Jores J."/>
            <person name="Kittl S."/>
        </authorList>
    </citation>
    <scope>NUCLEOTIDE SEQUENCE [LARGE SCALE GENOMIC DNA]</scope>
    <source>
        <strain evidence="5 6">19OD0592</strain>
    </source>
</reference>
<dbReference type="AlphaFoldDB" id="A0A7M1QXF8"/>
<dbReference type="GO" id="GO:0008173">
    <property type="term" value="F:RNA methyltransferase activity"/>
    <property type="evidence" value="ECO:0007669"/>
    <property type="project" value="InterPro"/>
</dbReference>
<keyword evidence="3 5" id="KW-0808">Transferase</keyword>
<dbReference type="Proteomes" id="UP000594961">
    <property type="component" value="Chromosome"/>
</dbReference>
<dbReference type="InterPro" id="IPR051259">
    <property type="entry name" value="rRNA_Methyltransferase"/>
</dbReference>
<organism evidence="5 6">
    <name type="scientific">Trueperella pecoris</name>
    <dbReference type="NCBI Taxonomy" id="2733571"/>
    <lineage>
        <taxon>Bacteria</taxon>
        <taxon>Bacillati</taxon>
        <taxon>Actinomycetota</taxon>
        <taxon>Actinomycetes</taxon>
        <taxon>Actinomycetales</taxon>
        <taxon>Actinomycetaceae</taxon>
        <taxon>Trueperella</taxon>
    </lineage>
</organism>
<dbReference type="InterPro" id="IPR001537">
    <property type="entry name" value="SpoU_MeTrfase"/>
</dbReference>
<dbReference type="EMBL" id="CP063212">
    <property type="protein sequence ID" value="QOR46792.1"/>
    <property type="molecule type" value="Genomic_DNA"/>
</dbReference>
<dbReference type="SUPFAM" id="SSF75217">
    <property type="entry name" value="alpha/beta knot"/>
    <property type="match status" value="1"/>
</dbReference>
<dbReference type="InterPro" id="IPR029028">
    <property type="entry name" value="Alpha/beta_knot_MTases"/>
</dbReference>
<accession>A0A7M1QXF8</accession>
<dbReference type="Pfam" id="PF22435">
    <property type="entry name" value="MRM3-like_sub_bind"/>
    <property type="match status" value="1"/>
</dbReference>
<dbReference type="SMART" id="SM00967">
    <property type="entry name" value="SpoU_sub_bind"/>
    <property type="match status" value="1"/>
</dbReference>
<protein>
    <submittedName>
        <fullName evidence="5">RNA methyltransferase</fullName>
    </submittedName>
</protein>
<name>A0A7M1QXF8_9ACTO</name>
<dbReference type="Gene3D" id="3.30.1330.30">
    <property type="match status" value="1"/>
</dbReference>
<dbReference type="InterPro" id="IPR053888">
    <property type="entry name" value="MRM3-like_sub_bind"/>
</dbReference>
<dbReference type="Gene3D" id="3.40.1280.10">
    <property type="match status" value="1"/>
</dbReference>
<dbReference type="RefSeq" id="WP_197551904.1">
    <property type="nucleotide sequence ID" value="NZ_CP063212.1"/>
</dbReference>
<dbReference type="GO" id="GO:0006396">
    <property type="term" value="P:RNA processing"/>
    <property type="evidence" value="ECO:0007669"/>
    <property type="project" value="InterPro"/>
</dbReference>
<dbReference type="InterPro" id="IPR013123">
    <property type="entry name" value="SpoU_subst-bd"/>
</dbReference>
<evidence type="ECO:0000313" key="6">
    <source>
        <dbReference type="Proteomes" id="UP000594961"/>
    </source>
</evidence>
<evidence type="ECO:0000256" key="1">
    <source>
        <dbReference type="ARBA" id="ARBA00007228"/>
    </source>
</evidence>
<dbReference type="SUPFAM" id="SSF55315">
    <property type="entry name" value="L30e-like"/>
    <property type="match status" value="1"/>
</dbReference>
<evidence type="ECO:0000259" key="4">
    <source>
        <dbReference type="SMART" id="SM00967"/>
    </source>
</evidence>
<dbReference type="GO" id="GO:0005737">
    <property type="term" value="C:cytoplasm"/>
    <property type="evidence" value="ECO:0007669"/>
    <property type="project" value="UniProtKB-ARBA"/>
</dbReference>
<dbReference type="InterPro" id="IPR029026">
    <property type="entry name" value="tRNA_m1G_MTases_N"/>
</dbReference>
<dbReference type="Pfam" id="PF00588">
    <property type="entry name" value="SpoU_methylase"/>
    <property type="match status" value="1"/>
</dbReference>
<evidence type="ECO:0000313" key="5">
    <source>
        <dbReference type="EMBL" id="QOR46792.1"/>
    </source>
</evidence>
<dbReference type="InterPro" id="IPR029064">
    <property type="entry name" value="Ribosomal_eL30-like_sf"/>
</dbReference>
<dbReference type="PANTHER" id="PTHR43191:SF2">
    <property type="entry name" value="RRNA METHYLTRANSFERASE 3, MITOCHONDRIAL"/>
    <property type="match status" value="1"/>
</dbReference>
<keyword evidence="2 5" id="KW-0489">Methyltransferase</keyword>
<dbReference type="PANTHER" id="PTHR43191">
    <property type="entry name" value="RRNA METHYLTRANSFERASE 3"/>
    <property type="match status" value="1"/>
</dbReference>
<comment type="similarity">
    <text evidence="1">Belongs to the class IV-like SAM-binding methyltransferase superfamily. RNA methyltransferase TrmH family.</text>
</comment>
<dbReference type="GO" id="GO:0032259">
    <property type="term" value="P:methylation"/>
    <property type="evidence" value="ECO:0007669"/>
    <property type="project" value="UniProtKB-KW"/>
</dbReference>
<gene>
    <name evidence="5" type="ORF">INS90_05670</name>
</gene>
<dbReference type="CDD" id="cd18095">
    <property type="entry name" value="SpoU-like_rRNA-MTase"/>
    <property type="match status" value="1"/>
</dbReference>
<sequence length="270" mass="28778">MPRRHTEGFTGQLKKVAGLQQRRQRERFGQIIVEGPQAVRELLAHPELVRDLYVTEASLSQHPDLDALAQRVDPYTHILSEDVFGRLSTSAQGWLAVAEAPLQPSLEEFFAARPRLVVCLVESGDPGNLGTIIRSADAAGADGVVLCQGSVELFNPKVIRSSVGSVFHLPILSDVTVDDAVAAAHAHGLTVLCADGSGRVDLLAAPNEAGANLADPTMWLVGNEAHGFTPQQLALADLAVRIPMWGKAESLNAAVAASLCLYSSALAQRR</sequence>
<proteinExistence type="inferred from homology"/>